<dbReference type="PROSITE" id="PS51064">
    <property type="entry name" value="IRS_PTB"/>
    <property type="match status" value="1"/>
</dbReference>
<dbReference type="Pfam" id="PF02174">
    <property type="entry name" value="IRS"/>
    <property type="match status" value="1"/>
</dbReference>
<protein>
    <submittedName>
        <fullName evidence="3">Uncharacterized protein</fullName>
    </submittedName>
</protein>
<dbReference type="GO" id="GO:0005737">
    <property type="term" value="C:cytoplasm"/>
    <property type="evidence" value="ECO:0007669"/>
    <property type="project" value="TreeGrafter"/>
</dbReference>
<evidence type="ECO:0000259" key="2">
    <source>
        <dbReference type="PROSITE" id="PS51064"/>
    </source>
</evidence>
<dbReference type="InterPro" id="IPR001849">
    <property type="entry name" value="PH_domain"/>
</dbReference>
<dbReference type="GO" id="GO:0007265">
    <property type="term" value="P:Ras protein signal transduction"/>
    <property type="evidence" value="ECO:0007669"/>
    <property type="project" value="TreeGrafter"/>
</dbReference>
<evidence type="ECO:0000313" key="4">
    <source>
        <dbReference type="Proteomes" id="UP000037069"/>
    </source>
</evidence>
<proteinExistence type="predicted"/>
<keyword evidence="4" id="KW-1185">Reference proteome</keyword>
<dbReference type="InterPro" id="IPR002404">
    <property type="entry name" value="IRS_PTB"/>
</dbReference>
<dbReference type="GO" id="GO:0007169">
    <property type="term" value="P:cell surface receptor protein tyrosine kinase signaling pathway"/>
    <property type="evidence" value="ECO:0007669"/>
    <property type="project" value="TreeGrafter"/>
</dbReference>
<accession>A0A0L0CF20</accession>
<dbReference type="InterPro" id="IPR050996">
    <property type="entry name" value="Docking_Protein_DOK"/>
</dbReference>
<feature type="domain" description="PH" evidence="1">
    <location>
        <begin position="1"/>
        <end position="90"/>
    </location>
</feature>
<organism evidence="3 4">
    <name type="scientific">Lucilia cuprina</name>
    <name type="common">Green bottle fly</name>
    <name type="synonym">Australian sheep blowfly</name>
    <dbReference type="NCBI Taxonomy" id="7375"/>
    <lineage>
        <taxon>Eukaryota</taxon>
        <taxon>Metazoa</taxon>
        <taxon>Ecdysozoa</taxon>
        <taxon>Arthropoda</taxon>
        <taxon>Hexapoda</taxon>
        <taxon>Insecta</taxon>
        <taxon>Pterygota</taxon>
        <taxon>Neoptera</taxon>
        <taxon>Endopterygota</taxon>
        <taxon>Diptera</taxon>
        <taxon>Brachycera</taxon>
        <taxon>Muscomorpha</taxon>
        <taxon>Oestroidea</taxon>
        <taxon>Calliphoridae</taxon>
        <taxon>Luciliinae</taxon>
        <taxon>Lucilia</taxon>
    </lineage>
</organism>
<dbReference type="SUPFAM" id="SSF50729">
    <property type="entry name" value="PH domain-like"/>
    <property type="match status" value="2"/>
</dbReference>
<reference evidence="3 4" key="1">
    <citation type="journal article" date="2015" name="Nat. Commun.">
        <title>Lucilia cuprina genome unlocks parasitic fly biology to underpin future interventions.</title>
        <authorList>
            <person name="Anstead C.A."/>
            <person name="Korhonen P.K."/>
            <person name="Young N.D."/>
            <person name="Hall R.S."/>
            <person name="Jex A.R."/>
            <person name="Murali S.C."/>
            <person name="Hughes D.S."/>
            <person name="Lee S.F."/>
            <person name="Perry T."/>
            <person name="Stroehlein A.J."/>
            <person name="Ansell B.R."/>
            <person name="Breugelmans B."/>
            <person name="Hofmann A."/>
            <person name="Qu J."/>
            <person name="Dugan S."/>
            <person name="Lee S.L."/>
            <person name="Chao H."/>
            <person name="Dinh H."/>
            <person name="Han Y."/>
            <person name="Doddapaneni H.V."/>
            <person name="Worley K.C."/>
            <person name="Muzny D.M."/>
            <person name="Ioannidis P."/>
            <person name="Waterhouse R.M."/>
            <person name="Zdobnov E.M."/>
            <person name="James P.J."/>
            <person name="Bagnall N.H."/>
            <person name="Kotze A.C."/>
            <person name="Gibbs R.A."/>
            <person name="Richards S."/>
            <person name="Batterham P."/>
            <person name="Gasser R.B."/>
        </authorList>
    </citation>
    <scope>NUCLEOTIDE SEQUENCE [LARGE SCALE GENOMIC DNA]</scope>
    <source>
        <strain evidence="3 4">LS</strain>
        <tissue evidence="3">Full body</tissue>
    </source>
</reference>
<evidence type="ECO:0000259" key="1">
    <source>
        <dbReference type="PROSITE" id="PS50003"/>
    </source>
</evidence>
<dbReference type="OrthoDB" id="6243387at2759"/>
<feature type="domain" description="IRS-type PTB" evidence="2">
    <location>
        <begin position="115"/>
        <end position="219"/>
    </location>
</feature>
<dbReference type="SMART" id="SM00310">
    <property type="entry name" value="PTBI"/>
    <property type="match status" value="1"/>
</dbReference>
<dbReference type="PANTHER" id="PTHR21258">
    <property type="entry name" value="DOCKING PROTEIN RELATED"/>
    <property type="match status" value="1"/>
</dbReference>
<dbReference type="InterPro" id="IPR011993">
    <property type="entry name" value="PH-like_dom_sf"/>
</dbReference>
<sequence length="570" mass="64329">MTSQYVLKSCQKYCQLFKSSRYGIERLEICESKEDKNPKIVTLENCVKITQEPCPANLIHIVKKTGNLTLNATNEDSLKEWVNALQTVAFRSKNDAILTQSAIEEDNDLYCSSYGDGLFIVTLIPSEASIRCNIEPKVYMLHLTPTELQLKSTSDLSEIKWPYRYIRKYGYRNGKFTFEAGRKCSTGEGIFTLDHTNPQEVFRCMSSKMKSMKKMISGDCVKDSYESQLHVAASMEAGSRSPLPPSPSNQNTTEFEINSTQSSFSIRNLFPICESFNSIGIMINPKTIPNKPPRKINATEKVANKMPARKQSCNEKFVKFNNFEAVSITSSSDPNKAAGSMVILKPSCDEYRCSQEISVPELPARNDLKSERDYECIETITDAWKTLGINDVKHNEHINSTDLNDIIWTRANSKNITTSKIIDIDIGECSKSHFNNTRSDLTYDRLDYLSANNKTSNGYKTIVTVAPLSTKNMAYESSQNEYESINVSVLESVRKIEENSLGYGILRQSQILSNSSKECENEHSLSKNITISTDSNCTEYKTDTSNDIFLDDDEGNSLNYAVVRKDKHKQ</sequence>
<dbReference type="PROSITE" id="PS50003">
    <property type="entry name" value="PH_DOMAIN"/>
    <property type="match status" value="1"/>
</dbReference>
<dbReference type="PANTHER" id="PTHR21258:SF62">
    <property type="entry name" value="INSULIN RECEPTOR SUBSTRATE 1"/>
    <property type="match status" value="1"/>
</dbReference>
<dbReference type="Gene3D" id="2.30.29.30">
    <property type="entry name" value="Pleckstrin-homology domain (PH domain)/Phosphotyrosine-binding domain (PTB)"/>
    <property type="match status" value="2"/>
</dbReference>
<dbReference type="SMART" id="SM01244">
    <property type="entry name" value="IRS"/>
    <property type="match status" value="1"/>
</dbReference>
<dbReference type="STRING" id="7375.A0A0L0CF20"/>
<dbReference type="GO" id="GO:0043410">
    <property type="term" value="P:positive regulation of MAPK cascade"/>
    <property type="evidence" value="ECO:0007669"/>
    <property type="project" value="TreeGrafter"/>
</dbReference>
<name>A0A0L0CF20_LUCCU</name>
<dbReference type="OMA" id="MCESKED"/>
<comment type="caution">
    <text evidence="3">The sequence shown here is derived from an EMBL/GenBank/DDBJ whole genome shotgun (WGS) entry which is preliminary data.</text>
</comment>
<dbReference type="AlphaFoldDB" id="A0A0L0CF20"/>
<dbReference type="EMBL" id="JRES01000469">
    <property type="protein sequence ID" value="KNC30998.1"/>
    <property type="molecule type" value="Genomic_DNA"/>
</dbReference>
<dbReference type="Proteomes" id="UP000037069">
    <property type="component" value="Unassembled WGS sequence"/>
</dbReference>
<evidence type="ECO:0000313" key="3">
    <source>
        <dbReference type="EMBL" id="KNC30998.1"/>
    </source>
</evidence>
<gene>
    <name evidence="3" type="ORF">FF38_03160</name>
</gene>